<keyword evidence="3" id="KW-1185">Reference proteome</keyword>
<dbReference type="EMBL" id="CAUYUJ010007337">
    <property type="protein sequence ID" value="CAK0820413.1"/>
    <property type="molecule type" value="Genomic_DNA"/>
</dbReference>
<accession>A0ABN9RRE3</accession>
<organism evidence="2 3">
    <name type="scientific">Prorocentrum cordatum</name>
    <dbReference type="NCBI Taxonomy" id="2364126"/>
    <lineage>
        <taxon>Eukaryota</taxon>
        <taxon>Sar</taxon>
        <taxon>Alveolata</taxon>
        <taxon>Dinophyceae</taxon>
        <taxon>Prorocentrales</taxon>
        <taxon>Prorocentraceae</taxon>
        <taxon>Prorocentrum</taxon>
    </lineage>
</organism>
<dbReference type="Proteomes" id="UP001189429">
    <property type="component" value="Unassembled WGS sequence"/>
</dbReference>
<sequence>MPPKMSAARLSEVQPTPEELEAAKKILAGCNSSQRRSKLTCMAHFLKNNPDHKAESDRQAYLHYFIVHQLREKDVTKKSTSQYSQIDTTQKMKDFYEWSAEKMDQEMGPQKAKGLRDSGKIKWQACSPTGSVEDHMKEWLVPISWKRLAEVESTGRTVTAEGEATEDDFQHLQSMNSISAAGSSSGDVQIKQEPESEIDKLQKTINAFLEKKETILKDAQDMEIDAKKVIAEAKKSEQEKYQEMVIVDYEKHLACVSKFTKLMQRLLTEEFEHKATLNLITTSDGIKETDTKLKQWAHRLGLRDKKPKRKVR</sequence>
<evidence type="ECO:0000313" key="3">
    <source>
        <dbReference type="Proteomes" id="UP001189429"/>
    </source>
</evidence>
<feature type="coiled-coil region" evidence="1">
    <location>
        <begin position="198"/>
        <end position="239"/>
    </location>
</feature>
<proteinExistence type="predicted"/>
<keyword evidence="1" id="KW-0175">Coiled coil</keyword>
<reference evidence="2" key="1">
    <citation type="submission" date="2023-10" db="EMBL/GenBank/DDBJ databases">
        <authorList>
            <person name="Chen Y."/>
            <person name="Shah S."/>
            <person name="Dougan E. K."/>
            <person name="Thang M."/>
            <person name="Chan C."/>
        </authorList>
    </citation>
    <scope>NUCLEOTIDE SEQUENCE [LARGE SCALE GENOMIC DNA]</scope>
</reference>
<evidence type="ECO:0000256" key="1">
    <source>
        <dbReference type="SAM" id="Coils"/>
    </source>
</evidence>
<comment type="caution">
    <text evidence="2">The sequence shown here is derived from an EMBL/GenBank/DDBJ whole genome shotgun (WGS) entry which is preliminary data.</text>
</comment>
<name>A0ABN9RRE3_9DINO</name>
<evidence type="ECO:0000313" key="2">
    <source>
        <dbReference type="EMBL" id="CAK0820413.1"/>
    </source>
</evidence>
<protein>
    <submittedName>
        <fullName evidence="2">Uncharacterized protein</fullName>
    </submittedName>
</protein>
<gene>
    <name evidence="2" type="ORF">PCOR1329_LOCUS22101</name>
</gene>